<protein>
    <submittedName>
        <fullName evidence="2">SurA N-terminal domain-containing protein</fullName>
    </submittedName>
</protein>
<dbReference type="PROSITE" id="PS51257">
    <property type="entry name" value="PROKAR_LIPOPROTEIN"/>
    <property type="match status" value="1"/>
</dbReference>
<evidence type="ECO:0000313" key="3">
    <source>
        <dbReference type="Proteomes" id="UP001612741"/>
    </source>
</evidence>
<evidence type="ECO:0000256" key="1">
    <source>
        <dbReference type="SAM" id="SignalP"/>
    </source>
</evidence>
<reference evidence="2 3" key="1">
    <citation type="submission" date="2024-10" db="EMBL/GenBank/DDBJ databases">
        <title>The Natural Products Discovery Center: Release of the First 8490 Sequenced Strains for Exploring Actinobacteria Biosynthetic Diversity.</title>
        <authorList>
            <person name="Kalkreuter E."/>
            <person name="Kautsar S.A."/>
            <person name="Yang D."/>
            <person name="Bader C.D."/>
            <person name="Teijaro C.N."/>
            <person name="Fluegel L."/>
            <person name="Davis C.M."/>
            <person name="Simpson J.R."/>
            <person name="Lauterbach L."/>
            <person name="Steele A.D."/>
            <person name="Gui C."/>
            <person name="Meng S."/>
            <person name="Li G."/>
            <person name="Viehrig K."/>
            <person name="Ye F."/>
            <person name="Su P."/>
            <person name="Kiefer A.F."/>
            <person name="Nichols A."/>
            <person name="Cepeda A.J."/>
            <person name="Yan W."/>
            <person name="Fan B."/>
            <person name="Jiang Y."/>
            <person name="Adhikari A."/>
            <person name="Zheng C.-J."/>
            <person name="Schuster L."/>
            <person name="Cowan T.M."/>
            <person name="Smanski M.J."/>
            <person name="Chevrette M.G."/>
            <person name="De Carvalho L.P.S."/>
            <person name="Shen B."/>
        </authorList>
    </citation>
    <scope>NUCLEOTIDE SEQUENCE [LARGE SCALE GENOMIC DNA]</scope>
    <source>
        <strain evidence="2 3">NPDC050545</strain>
    </source>
</reference>
<dbReference type="SUPFAM" id="SSF109998">
    <property type="entry name" value="Triger factor/SurA peptide-binding domain-like"/>
    <property type="match status" value="1"/>
</dbReference>
<keyword evidence="3" id="KW-1185">Reference proteome</keyword>
<feature type="signal peptide" evidence="1">
    <location>
        <begin position="1"/>
        <end position="23"/>
    </location>
</feature>
<keyword evidence="1" id="KW-0732">Signal</keyword>
<evidence type="ECO:0000313" key="2">
    <source>
        <dbReference type="EMBL" id="MFI6500930.1"/>
    </source>
</evidence>
<comment type="caution">
    <text evidence="2">The sequence shown here is derived from an EMBL/GenBank/DDBJ whole genome shotgun (WGS) entry which is preliminary data.</text>
</comment>
<dbReference type="InterPro" id="IPR027304">
    <property type="entry name" value="Trigger_fact/SurA_dom_sf"/>
</dbReference>
<name>A0ABW7YZC9_9ACTN</name>
<organism evidence="2 3">
    <name type="scientific">Nonomuraea typhae</name>
    <dbReference type="NCBI Taxonomy" id="2603600"/>
    <lineage>
        <taxon>Bacteria</taxon>
        <taxon>Bacillati</taxon>
        <taxon>Actinomycetota</taxon>
        <taxon>Actinomycetes</taxon>
        <taxon>Streptosporangiales</taxon>
        <taxon>Streptosporangiaceae</taxon>
        <taxon>Nonomuraea</taxon>
    </lineage>
</organism>
<feature type="chain" id="PRO_5047306927" evidence="1">
    <location>
        <begin position="24"/>
        <end position="209"/>
    </location>
</feature>
<proteinExistence type="predicted"/>
<dbReference type="RefSeq" id="WP_397085143.1">
    <property type="nucleotide sequence ID" value="NZ_JBITGY010000007.1"/>
</dbReference>
<accession>A0ABW7YZC9</accession>
<sequence>MRTRVVSGIAALGLAAAFLTACASDSGTGREVVATVNGAPIVQAELERAMNTARAGVAAANGGAIPADRLRAEGLALAVREKVLRLWAREEGLIEDVGEAAFAAALAAENRRREQARASGRPLPGVPSYDVYTFAGLRAAELRKALADRLDLPADRVRAHYAELVERASGEAPSFAAAEQRVRLSLAEREITLELDRRVKAAEVSQAPP</sequence>
<dbReference type="Pfam" id="PF13624">
    <property type="entry name" value="SurA_N_3"/>
    <property type="match status" value="1"/>
</dbReference>
<dbReference type="EMBL" id="JBITGY010000007">
    <property type="protein sequence ID" value="MFI6500930.1"/>
    <property type="molecule type" value="Genomic_DNA"/>
</dbReference>
<gene>
    <name evidence="2" type="ORF">ACIBG2_26380</name>
</gene>
<dbReference type="Proteomes" id="UP001612741">
    <property type="component" value="Unassembled WGS sequence"/>
</dbReference>